<evidence type="ECO:0000313" key="2">
    <source>
        <dbReference type="Proteomes" id="UP000078090"/>
    </source>
</evidence>
<dbReference type="InterPro" id="IPR027417">
    <property type="entry name" value="P-loop_NTPase"/>
</dbReference>
<dbReference type="Pfam" id="PF20706">
    <property type="entry name" value="GT4-conflict"/>
    <property type="match status" value="1"/>
</dbReference>
<proteinExistence type="predicted"/>
<name>A0A177MD73_METMH</name>
<dbReference type="Proteomes" id="UP000078090">
    <property type="component" value="Unassembled WGS sequence"/>
</dbReference>
<comment type="caution">
    <text evidence="1">The sequence shown here is derived from an EMBL/GenBank/DDBJ whole genome shotgun (WGS) entry which is preliminary data.</text>
</comment>
<dbReference type="Gene3D" id="3.40.50.2000">
    <property type="entry name" value="Glycogen Phosphorylase B"/>
    <property type="match status" value="2"/>
</dbReference>
<dbReference type="PANTHER" id="PTHR19959:SF119">
    <property type="entry name" value="FUNGAL LIPASE-LIKE DOMAIN-CONTAINING PROTEIN"/>
    <property type="match status" value="1"/>
</dbReference>
<dbReference type="InterPro" id="IPR019734">
    <property type="entry name" value="TPR_rpt"/>
</dbReference>
<dbReference type="Gene3D" id="3.40.50.300">
    <property type="entry name" value="P-loop containing nucleotide triphosphate hydrolases"/>
    <property type="match status" value="1"/>
</dbReference>
<dbReference type="SUPFAM" id="SSF52540">
    <property type="entry name" value="P-loop containing nucleoside triphosphate hydrolases"/>
    <property type="match status" value="1"/>
</dbReference>
<dbReference type="Pfam" id="PF13374">
    <property type="entry name" value="TPR_10"/>
    <property type="match status" value="1"/>
</dbReference>
<feature type="non-terminal residue" evidence="1">
    <location>
        <position position="1115"/>
    </location>
</feature>
<evidence type="ECO:0000313" key="1">
    <source>
        <dbReference type="EMBL" id="OAI03591.1"/>
    </source>
</evidence>
<sequence>MHSLIAFATQWGSKFGGINAFNTDFLSAFGVAYPTQLKVICIVSSATEAEIADAKNANVTLVTLPYPPSDKLFTEQQANTAIDELTKQGIPLTPDLTIWLGHDRISGRAALQAVKKFGGRSALIHHMSYEAYEAYAEDSHSAHSKSTEQRTLFEQADLCLAVGPSLHSALCDLIDVKSEQVHHIIPGLAEIDPRKNTPQKFNAFISGRLSDDAARIKQAHLGIAAFATAIEQAQNNQAPEKLINQPKLVLRGVDFESRLDYKQSQSTNPELELLQFSESYANQIITLHALPYTQDRTALYSDLKSASAAMMPSWHEGFGLVAWEAIAACVPLIVSTQSGVYQLLKQQGLEGFVYPIQVRGKTVTPFFHDDDLANLTKAVIHIATNVDAAKQKSQLLKTNLAAYTWSACVEEVAKECFKWNIEKGSPKLETATAQPPQLANPRQPLGESPLTLPVKQWRSDLGYAESQMLRADFALVPFDPGRQTDLDTLNTWLDNQDGNDYPIKTRLLTGAGGLGKTRLAIELCQQRMNSGWHCGFLNREDSEQSWAKLKALQKPLLIVIDYAETRQETLLNLLKAQLEADYPHTVRLLLLARGGGEWWDQLPSKDAECEALLNGYATSGPYVLPELYLDQDSRQQAYRNALAAYAIATGRQIPSGIPNLSGEHFAKPLYLQMAALLALYGERPITALGLTQSLLNHERRYWQETLKELGLINPQQQAQDLLALTTLSNGFKTPKQAYEYYAKANPGLISQPVFNQLFNQLELLYPGTQGLQSIQPDILGEALVAQSLQLTTGMDLLNVVLGKSAEKTVQHHALTVLARLSLHAPELDSVLMRAIQNNFVACCLELVDVAVQTHSRLPELAQLAFQLLTPQQKSQAAVLLEKRFEHESICLAELAYEMAFFIKEKSAHRLQKKPTDIQLLSKHAADLRSLAVDASRLGIAIDAVNFGGQALQIFKQLRQRDQVQFEPDYALSLSNYASHLSDLGRNDEAADYTQQALVIHERLAQQRPDRFEPNYATSLNNYANCLSDLGRNDEAADYAQQALAKRERLAQQRPDRFEPGYANSLNNYANLLSDLGRNDEAADYAQQALAIHERLAQQRPDRFEPDYALSLSNYA</sequence>
<dbReference type="Pfam" id="PF13424">
    <property type="entry name" value="TPR_12"/>
    <property type="match status" value="1"/>
</dbReference>
<dbReference type="SUPFAM" id="SSF48452">
    <property type="entry name" value="TPR-like"/>
    <property type="match status" value="1"/>
</dbReference>
<dbReference type="RefSeq" id="WP_064008937.1">
    <property type="nucleotide sequence ID" value="NZ_LUUG01000076.1"/>
</dbReference>
<dbReference type="InterPro" id="IPR011990">
    <property type="entry name" value="TPR-like_helical_dom_sf"/>
</dbReference>
<protein>
    <submittedName>
        <fullName evidence="1">Uncharacterized protein</fullName>
    </submittedName>
</protein>
<organism evidence="1 2">
    <name type="scientific">Methylomonas methanica</name>
    <dbReference type="NCBI Taxonomy" id="421"/>
    <lineage>
        <taxon>Bacteria</taxon>
        <taxon>Pseudomonadati</taxon>
        <taxon>Pseudomonadota</taxon>
        <taxon>Gammaproteobacteria</taxon>
        <taxon>Methylococcales</taxon>
        <taxon>Methylococcaceae</taxon>
        <taxon>Methylomonas</taxon>
    </lineage>
</organism>
<dbReference type="EMBL" id="LUUG01000076">
    <property type="protein sequence ID" value="OAI03591.1"/>
    <property type="molecule type" value="Genomic_DNA"/>
</dbReference>
<dbReference type="SUPFAM" id="SSF53756">
    <property type="entry name" value="UDP-Glycosyltransferase/glycogen phosphorylase"/>
    <property type="match status" value="1"/>
</dbReference>
<accession>A0A177MD73</accession>
<dbReference type="SMART" id="SM00028">
    <property type="entry name" value="TPR"/>
    <property type="match status" value="3"/>
</dbReference>
<gene>
    <name evidence="1" type="ORF">A1332_15425</name>
</gene>
<reference evidence="1 2" key="1">
    <citation type="submission" date="2016-03" db="EMBL/GenBank/DDBJ databases">
        <authorList>
            <person name="Ploux O."/>
        </authorList>
    </citation>
    <scope>NUCLEOTIDE SEQUENCE [LARGE SCALE GENOMIC DNA]</scope>
    <source>
        <strain evidence="1 2">R-45363</strain>
    </source>
</reference>
<dbReference type="AlphaFoldDB" id="A0A177MD73"/>
<dbReference type="Gene3D" id="1.25.40.10">
    <property type="entry name" value="Tetratricopeptide repeat domain"/>
    <property type="match status" value="1"/>
</dbReference>
<dbReference type="PANTHER" id="PTHR19959">
    <property type="entry name" value="KINESIN LIGHT CHAIN"/>
    <property type="match status" value="1"/>
</dbReference>